<keyword evidence="1" id="KW-1133">Transmembrane helix</keyword>
<organism evidence="2 3">
    <name type="scientific">Candidatus Gottesmanbacteria bacterium RIFCSPLOWO2_01_FULL_48_11</name>
    <dbReference type="NCBI Taxonomy" id="1798395"/>
    <lineage>
        <taxon>Bacteria</taxon>
        <taxon>Candidatus Gottesmaniibacteriota</taxon>
    </lineage>
</organism>
<evidence type="ECO:0000256" key="1">
    <source>
        <dbReference type="SAM" id="Phobius"/>
    </source>
</evidence>
<dbReference type="Proteomes" id="UP000178305">
    <property type="component" value="Unassembled WGS sequence"/>
</dbReference>
<dbReference type="EMBL" id="MFJY01000037">
    <property type="protein sequence ID" value="OGG27755.1"/>
    <property type="molecule type" value="Genomic_DNA"/>
</dbReference>
<comment type="caution">
    <text evidence="2">The sequence shown here is derived from an EMBL/GenBank/DDBJ whole genome shotgun (WGS) entry which is preliminary data.</text>
</comment>
<feature type="transmembrane region" description="Helical" evidence="1">
    <location>
        <begin position="36"/>
        <end position="55"/>
    </location>
</feature>
<keyword evidence="1" id="KW-0472">Membrane</keyword>
<evidence type="ECO:0000313" key="3">
    <source>
        <dbReference type="Proteomes" id="UP000178305"/>
    </source>
</evidence>
<name>A0A1F6ASU2_9BACT</name>
<gene>
    <name evidence="2" type="ORF">A3A64_03305</name>
</gene>
<reference evidence="2 3" key="1">
    <citation type="journal article" date="2016" name="Nat. Commun.">
        <title>Thousands of microbial genomes shed light on interconnected biogeochemical processes in an aquifer system.</title>
        <authorList>
            <person name="Anantharaman K."/>
            <person name="Brown C.T."/>
            <person name="Hug L.A."/>
            <person name="Sharon I."/>
            <person name="Castelle C.J."/>
            <person name="Probst A.J."/>
            <person name="Thomas B.C."/>
            <person name="Singh A."/>
            <person name="Wilkins M.J."/>
            <person name="Karaoz U."/>
            <person name="Brodie E.L."/>
            <person name="Williams K.H."/>
            <person name="Hubbard S.S."/>
            <person name="Banfield J.F."/>
        </authorList>
    </citation>
    <scope>NUCLEOTIDE SEQUENCE [LARGE SCALE GENOMIC DNA]</scope>
</reference>
<sequence>MEKHSEAIADLPVSEEKVSVEAAAPAVAPKKSMNKMALGVYGVLVVLGVSTGYFLSRSSVGKQVTTGGKMEYVNTGKVAGVTDEKTFKDSAVGTVEKGGMDGEGTHKLVREGGESQTAFLISSVVDLDQYVGKKVKVWGQTFAAEKASWLMDVGKIEIQE</sequence>
<keyword evidence="1" id="KW-0812">Transmembrane</keyword>
<dbReference type="AlphaFoldDB" id="A0A1F6ASU2"/>
<evidence type="ECO:0000313" key="2">
    <source>
        <dbReference type="EMBL" id="OGG27755.1"/>
    </source>
</evidence>
<accession>A0A1F6ASU2</accession>
<proteinExistence type="predicted"/>
<protein>
    <submittedName>
        <fullName evidence="2">Uncharacterized protein</fullName>
    </submittedName>
</protein>